<protein>
    <submittedName>
        <fullName evidence="1">Uncharacterized protein</fullName>
    </submittedName>
</protein>
<accession>A0A4C1UEM2</accession>
<reference evidence="1 2" key="1">
    <citation type="journal article" date="2019" name="Commun. Biol.">
        <title>The bagworm genome reveals a unique fibroin gene that provides high tensile strength.</title>
        <authorList>
            <person name="Kono N."/>
            <person name="Nakamura H."/>
            <person name="Ohtoshi R."/>
            <person name="Tomita M."/>
            <person name="Numata K."/>
            <person name="Arakawa K."/>
        </authorList>
    </citation>
    <scope>NUCLEOTIDE SEQUENCE [LARGE SCALE GENOMIC DNA]</scope>
</reference>
<sequence>MRRRDDRTGPAGDVNERRASCARADYHGPLVYIGIYSLNQLGNVRFSPYCPVCHGAHAAYSLPDWLTFSAVGAARGRRVALGSRTRSVCYAGPFERSSRARRVYEKNGTINNVSNPLYRRRDKRPAEILNRLSFVPPAPPLVRTTNLFEGAYQKLPDASVGFDFGSLRRREWVQPASAGICWEEGLKRIVGPEWMRMARDRDKRKYLEEAYLEEQSRGKKSTDP</sequence>
<dbReference type="AlphaFoldDB" id="A0A4C1UEM2"/>
<organism evidence="1 2">
    <name type="scientific">Eumeta variegata</name>
    <name type="common">Bagworm moth</name>
    <name type="synonym">Eumeta japonica</name>
    <dbReference type="NCBI Taxonomy" id="151549"/>
    <lineage>
        <taxon>Eukaryota</taxon>
        <taxon>Metazoa</taxon>
        <taxon>Ecdysozoa</taxon>
        <taxon>Arthropoda</taxon>
        <taxon>Hexapoda</taxon>
        <taxon>Insecta</taxon>
        <taxon>Pterygota</taxon>
        <taxon>Neoptera</taxon>
        <taxon>Endopterygota</taxon>
        <taxon>Lepidoptera</taxon>
        <taxon>Glossata</taxon>
        <taxon>Ditrysia</taxon>
        <taxon>Tineoidea</taxon>
        <taxon>Psychidae</taxon>
        <taxon>Oiketicinae</taxon>
        <taxon>Eumeta</taxon>
    </lineage>
</organism>
<evidence type="ECO:0000313" key="1">
    <source>
        <dbReference type="EMBL" id="GBP24557.1"/>
    </source>
</evidence>
<comment type="caution">
    <text evidence="1">The sequence shown here is derived from an EMBL/GenBank/DDBJ whole genome shotgun (WGS) entry which is preliminary data.</text>
</comment>
<evidence type="ECO:0000313" key="2">
    <source>
        <dbReference type="Proteomes" id="UP000299102"/>
    </source>
</evidence>
<gene>
    <name evidence="1" type="ORF">EVAR_79465_1</name>
</gene>
<name>A0A4C1UEM2_EUMVA</name>
<keyword evidence="2" id="KW-1185">Reference proteome</keyword>
<dbReference type="Proteomes" id="UP000299102">
    <property type="component" value="Unassembled WGS sequence"/>
</dbReference>
<dbReference type="EMBL" id="BGZK01000163">
    <property type="protein sequence ID" value="GBP24557.1"/>
    <property type="molecule type" value="Genomic_DNA"/>
</dbReference>
<proteinExistence type="predicted"/>